<evidence type="ECO:0000256" key="5">
    <source>
        <dbReference type="RuleBase" id="RU000356"/>
    </source>
</evidence>
<dbReference type="PROSITE" id="PS01033">
    <property type="entry name" value="GLOBIN"/>
    <property type="match status" value="1"/>
</dbReference>
<dbReference type="SUPFAM" id="SSF46458">
    <property type="entry name" value="Globin-like"/>
    <property type="match status" value="1"/>
</dbReference>
<name>A0A1I4ML54_9HYPH</name>
<dbReference type="PANTHER" id="PTHR43396:SF3">
    <property type="entry name" value="FLAVOHEMOPROTEIN"/>
    <property type="match status" value="1"/>
</dbReference>
<evidence type="ECO:0000313" key="8">
    <source>
        <dbReference type="Proteomes" id="UP000199048"/>
    </source>
</evidence>
<evidence type="ECO:0000313" key="7">
    <source>
        <dbReference type="EMBL" id="SFM03981.1"/>
    </source>
</evidence>
<dbReference type="InterPro" id="IPR012292">
    <property type="entry name" value="Globin/Proto"/>
</dbReference>
<dbReference type="InterPro" id="IPR009050">
    <property type="entry name" value="Globin-like_sf"/>
</dbReference>
<keyword evidence="2 5" id="KW-0561">Oxygen transport</keyword>
<dbReference type="GO" id="GO:0005344">
    <property type="term" value="F:oxygen carrier activity"/>
    <property type="evidence" value="ECO:0007669"/>
    <property type="project" value="UniProtKB-KW"/>
</dbReference>
<dbReference type="GO" id="GO:0046872">
    <property type="term" value="F:metal ion binding"/>
    <property type="evidence" value="ECO:0007669"/>
    <property type="project" value="UniProtKB-KW"/>
</dbReference>
<proteinExistence type="inferred from homology"/>
<keyword evidence="8" id="KW-1185">Reference proteome</keyword>
<dbReference type="GO" id="GO:0071500">
    <property type="term" value="P:cellular response to nitrosative stress"/>
    <property type="evidence" value="ECO:0007669"/>
    <property type="project" value="TreeGrafter"/>
</dbReference>
<dbReference type="CDD" id="cd12131">
    <property type="entry name" value="HGbI-like"/>
    <property type="match status" value="1"/>
</dbReference>
<dbReference type="Proteomes" id="UP000199048">
    <property type="component" value="Unassembled WGS sequence"/>
</dbReference>
<protein>
    <submittedName>
        <fullName evidence="7">Hemoglobin-like flavoprotein</fullName>
    </submittedName>
</protein>
<dbReference type="PANTHER" id="PTHR43396">
    <property type="entry name" value="FLAVOHEMOPROTEIN"/>
    <property type="match status" value="1"/>
</dbReference>
<evidence type="ECO:0000256" key="2">
    <source>
        <dbReference type="ARBA" id="ARBA00022621"/>
    </source>
</evidence>
<evidence type="ECO:0000256" key="1">
    <source>
        <dbReference type="ARBA" id="ARBA00022617"/>
    </source>
</evidence>
<gene>
    <name evidence="7" type="ORF">SAMN05192568_101754</name>
</gene>
<dbReference type="GO" id="GO:0008941">
    <property type="term" value="F:nitric oxide dioxygenase NAD(P)H activity"/>
    <property type="evidence" value="ECO:0007669"/>
    <property type="project" value="TreeGrafter"/>
</dbReference>
<dbReference type="GO" id="GO:0019825">
    <property type="term" value="F:oxygen binding"/>
    <property type="evidence" value="ECO:0007669"/>
    <property type="project" value="InterPro"/>
</dbReference>
<keyword evidence="1 5" id="KW-0349">Heme</keyword>
<evidence type="ECO:0000256" key="3">
    <source>
        <dbReference type="ARBA" id="ARBA00022723"/>
    </source>
</evidence>
<dbReference type="STRING" id="582667.SAMN05192568_101754"/>
<dbReference type="AlphaFoldDB" id="A0A1I4ML54"/>
<evidence type="ECO:0000259" key="6">
    <source>
        <dbReference type="PROSITE" id="PS01033"/>
    </source>
</evidence>
<comment type="similarity">
    <text evidence="5">Belongs to the globin family.</text>
</comment>
<dbReference type="RefSeq" id="WP_092042557.1">
    <property type="nucleotide sequence ID" value="NZ_FOTK01000017.1"/>
</dbReference>
<feature type="domain" description="Globin" evidence="6">
    <location>
        <begin position="1"/>
        <end position="134"/>
    </location>
</feature>
<dbReference type="Pfam" id="PF00042">
    <property type="entry name" value="Globin"/>
    <property type="match status" value="1"/>
</dbReference>
<evidence type="ECO:0000256" key="4">
    <source>
        <dbReference type="ARBA" id="ARBA00023004"/>
    </source>
</evidence>
<dbReference type="OrthoDB" id="3213438at2"/>
<dbReference type="GO" id="GO:0046210">
    <property type="term" value="P:nitric oxide catabolic process"/>
    <property type="evidence" value="ECO:0007669"/>
    <property type="project" value="TreeGrafter"/>
</dbReference>
<organism evidence="7 8">
    <name type="scientific">Methylobacterium pseudosasicola</name>
    <dbReference type="NCBI Taxonomy" id="582667"/>
    <lineage>
        <taxon>Bacteria</taxon>
        <taxon>Pseudomonadati</taxon>
        <taxon>Pseudomonadota</taxon>
        <taxon>Alphaproteobacteria</taxon>
        <taxon>Hyphomicrobiales</taxon>
        <taxon>Methylobacteriaceae</taxon>
        <taxon>Methylobacterium</taxon>
    </lineage>
</organism>
<keyword evidence="4" id="KW-0408">Iron</keyword>
<sequence>MTPDQVRLVQDSYAKVRPIAGTAADLFYGRLFEIAPEVRPLFPDDMAEQKKKLMAMLGLAVAHLGHPETVAPAIQELGRKHVAYGTQAAHYAPVGAALLWTLEQGLGPDFTPEVREAWTETYALVAGLMTGAAAETA</sequence>
<dbReference type="GO" id="GO:0071949">
    <property type="term" value="F:FAD binding"/>
    <property type="evidence" value="ECO:0007669"/>
    <property type="project" value="TreeGrafter"/>
</dbReference>
<dbReference type="GO" id="GO:0020037">
    <property type="term" value="F:heme binding"/>
    <property type="evidence" value="ECO:0007669"/>
    <property type="project" value="InterPro"/>
</dbReference>
<keyword evidence="3" id="KW-0479">Metal-binding</keyword>
<reference evidence="8" key="1">
    <citation type="submission" date="2016-10" db="EMBL/GenBank/DDBJ databases">
        <authorList>
            <person name="Varghese N."/>
            <person name="Submissions S."/>
        </authorList>
    </citation>
    <scope>NUCLEOTIDE SEQUENCE [LARGE SCALE GENOMIC DNA]</scope>
    <source>
        <strain evidence="8">BL36</strain>
    </source>
</reference>
<dbReference type="EMBL" id="FOTK01000017">
    <property type="protein sequence ID" value="SFM03981.1"/>
    <property type="molecule type" value="Genomic_DNA"/>
</dbReference>
<dbReference type="Gene3D" id="1.10.490.10">
    <property type="entry name" value="Globins"/>
    <property type="match status" value="1"/>
</dbReference>
<dbReference type="InterPro" id="IPR000971">
    <property type="entry name" value="Globin"/>
</dbReference>
<accession>A0A1I4ML54</accession>
<keyword evidence="5" id="KW-0813">Transport</keyword>